<dbReference type="PANTHER" id="PTHR33204">
    <property type="entry name" value="TRANSCRIPTIONAL REGULATOR, MARR FAMILY"/>
    <property type="match status" value="1"/>
</dbReference>
<dbReference type="PROSITE" id="PS51118">
    <property type="entry name" value="HTH_HXLR"/>
    <property type="match status" value="1"/>
</dbReference>
<gene>
    <name evidence="5" type="ORF">WG900_14365</name>
</gene>
<evidence type="ECO:0000256" key="2">
    <source>
        <dbReference type="ARBA" id="ARBA00023125"/>
    </source>
</evidence>
<evidence type="ECO:0000259" key="4">
    <source>
        <dbReference type="PROSITE" id="PS51118"/>
    </source>
</evidence>
<keyword evidence="2" id="KW-0238">DNA-binding</keyword>
<accession>A0ABU8SAV4</accession>
<keyword evidence="6" id="KW-1185">Reference proteome</keyword>
<evidence type="ECO:0000313" key="5">
    <source>
        <dbReference type="EMBL" id="MEJ6011104.1"/>
    </source>
</evidence>
<organism evidence="5 6">
    <name type="scientific">Novosphingobium aquae</name>
    <dbReference type="NCBI Taxonomy" id="3133435"/>
    <lineage>
        <taxon>Bacteria</taxon>
        <taxon>Pseudomonadati</taxon>
        <taxon>Pseudomonadota</taxon>
        <taxon>Alphaproteobacteria</taxon>
        <taxon>Sphingomonadales</taxon>
        <taxon>Sphingomonadaceae</taxon>
        <taxon>Novosphingobium</taxon>
    </lineage>
</organism>
<evidence type="ECO:0000256" key="3">
    <source>
        <dbReference type="ARBA" id="ARBA00023163"/>
    </source>
</evidence>
<dbReference type="Proteomes" id="UP001379235">
    <property type="component" value="Unassembled WGS sequence"/>
</dbReference>
<proteinExistence type="predicted"/>
<keyword evidence="1" id="KW-0805">Transcription regulation</keyword>
<evidence type="ECO:0000313" key="6">
    <source>
        <dbReference type="Proteomes" id="UP001379235"/>
    </source>
</evidence>
<dbReference type="InterPro" id="IPR036388">
    <property type="entry name" value="WH-like_DNA-bd_sf"/>
</dbReference>
<dbReference type="RefSeq" id="WP_339967980.1">
    <property type="nucleotide sequence ID" value="NZ_JBBHJY010000007.1"/>
</dbReference>
<dbReference type="PANTHER" id="PTHR33204:SF29">
    <property type="entry name" value="TRANSCRIPTIONAL REGULATOR"/>
    <property type="match status" value="1"/>
</dbReference>
<sequence length="116" mass="13616">MIKMTIAKNREVKADEYADLRKALTMIAGKWKLEILWLLYHRTHRFGELLRTIPGVTQHMLTRQLRELEADGLVTRKVFAEVPPRVEYSMTEATKALEPTIKSLMEWWQKFGKAES</sequence>
<dbReference type="EMBL" id="JBBHJY010000007">
    <property type="protein sequence ID" value="MEJ6011104.1"/>
    <property type="molecule type" value="Genomic_DNA"/>
</dbReference>
<protein>
    <submittedName>
        <fullName evidence="5">Helix-turn-helix domain-containing protein</fullName>
    </submittedName>
</protein>
<name>A0ABU8SAV4_9SPHN</name>
<dbReference type="Gene3D" id="1.10.10.10">
    <property type="entry name" value="Winged helix-like DNA-binding domain superfamily/Winged helix DNA-binding domain"/>
    <property type="match status" value="1"/>
</dbReference>
<dbReference type="InterPro" id="IPR002577">
    <property type="entry name" value="HTH_HxlR"/>
</dbReference>
<dbReference type="SUPFAM" id="SSF46785">
    <property type="entry name" value="Winged helix' DNA-binding domain"/>
    <property type="match status" value="1"/>
</dbReference>
<evidence type="ECO:0000256" key="1">
    <source>
        <dbReference type="ARBA" id="ARBA00023015"/>
    </source>
</evidence>
<dbReference type="Pfam" id="PF01638">
    <property type="entry name" value="HxlR"/>
    <property type="match status" value="1"/>
</dbReference>
<dbReference type="InterPro" id="IPR036390">
    <property type="entry name" value="WH_DNA-bd_sf"/>
</dbReference>
<feature type="domain" description="HTH hxlR-type" evidence="4">
    <location>
        <begin position="18"/>
        <end position="116"/>
    </location>
</feature>
<keyword evidence="3" id="KW-0804">Transcription</keyword>
<comment type="caution">
    <text evidence="5">The sequence shown here is derived from an EMBL/GenBank/DDBJ whole genome shotgun (WGS) entry which is preliminary data.</text>
</comment>
<reference evidence="5 6" key="1">
    <citation type="submission" date="2024-03" db="EMBL/GenBank/DDBJ databases">
        <authorList>
            <person name="Jo J.-H."/>
        </authorList>
    </citation>
    <scope>NUCLEOTIDE SEQUENCE [LARGE SCALE GENOMIC DNA]</scope>
    <source>
        <strain evidence="5 6">AS3R-12</strain>
    </source>
</reference>